<keyword evidence="4" id="KW-0342">GTP-binding</keyword>
<accession>A0ABN8P2H0</accession>
<evidence type="ECO:0000313" key="8">
    <source>
        <dbReference type="EMBL" id="CAH3129976.1"/>
    </source>
</evidence>
<protein>
    <recommendedName>
        <fullName evidence="10">Small monomeric GTPase</fullName>
    </recommendedName>
</protein>
<evidence type="ECO:0000313" key="9">
    <source>
        <dbReference type="Proteomes" id="UP001159405"/>
    </source>
</evidence>
<keyword evidence="2" id="KW-1003">Cell membrane</keyword>
<reference evidence="8 9" key="1">
    <citation type="submission" date="2022-05" db="EMBL/GenBank/DDBJ databases">
        <authorList>
            <consortium name="Genoscope - CEA"/>
            <person name="William W."/>
        </authorList>
    </citation>
    <scope>NUCLEOTIDE SEQUENCE [LARGE SCALE GENOMIC DNA]</scope>
</reference>
<name>A0ABN8P2H0_9CNID</name>
<dbReference type="SUPFAM" id="SSF52540">
    <property type="entry name" value="P-loop containing nucleoside triphosphate hydrolases"/>
    <property type="match status" value="2"/>
</dbReference>
<dbReference type="Pfam" id="PF00071">
    <property type="entry name" value="Ras"/>
    <property type="match status" value="2"/>
</dbReference>
<dbReference type="SMART" id="SM00173">
    <property type="entry name" value="RAS"/>
    <property type="match status" value="2"/>
</dbReference>
<dbReference type="PROSITE" id="PS51419">
    <property type="entry name" value="RAB"/>
    <property type="match status" value="2"/>
</dbReference>
<comment type="similarity">
    <text evidence="7">Belongs to the small GTPase superfamily. RasD family.</text>
</comment>
<evidence type="ECO:0000256" key="7">
    <source>
        <dbReference type="ARBA" id="ARBA00038061"/>
    </source>
</evidence>
<keyword evidence="5" id="KW-0472">Membrane</keyword>
<comment type="subcellular location">
    <subcellularLocation>
        <location evidence="1">Cell membrane</location>
        <topology evidence="1">Lipid-anchor</topology>
    </subcellularLocation>
</comment>
<dbReference type="InterPro" id="IPR001806">
    <property type="entry name" value="Small_GTPase"/>
</dbReference>
<keyword evidence="3" id="KW-0488">Methylation</keyword>
<evidence type="ECO:0000256" key="3">
    <source>
        <dbReference type="ARBA" id="ARBA00022481"/>
    </source>
</evidence>
<dbReference type="InterPro" id="IPR052236">
    <property type="entry name" value="Small_GTPase_RasD"/>
</dbReference>
<dbReference type="SMART" id="SM00175">
    <property type="entry name" value="RAB"/>
    <property type="match status" value="2"/>
</dbReference>
<evidence type="ECO:0008006" key="10">
    <source>
        <dbReference type="Google" id="ProtNLM"/>
    </source>
</evidence>
<evidence type="ECO:0000256" key="4">
    <source>
        <dbReference type="ARBA" id="ARBA00023134"/>
    </source>
</evidence>
<dbReference type="Gene3D" id="3.40.50.300">
    <property type="entry name" value="P-loop containing nucleotide triphosphate hydrolases"/>
    <property type="match status" value="2"/>
</dbReference>
<dbReference type="NCBIfam" id="TIGR00231">
    <property type="entry name" value="small_GTP"/>
    <property type="match status" value="2"/>
</dbReference>
<sequence length="399" mass="45544">MKNQTKDGLKKRTSAYLKMFTVVVFGEARVGKTSLCKAFLGETFSNDYEPTIEDFYSTQIVHKEKNYQVDIIDTCGTENFPAMRRVAINKADAIVLVYSLDNPLSFERLEQLQDEILQERGNNVPVMVVANKSDVVLDGHALEITTNGGKHINTKYVAEKEWGFLWTITSAKMAWGFTMPKVKEDKENDKDSYLQKFTIAVFGDSGVGKTSLINRLVGLKFTLEHIPTVEDFHVKHLAFQNKTCELQIIDTSGTYEFPAMRRVAMDKADALVLVYSLDRHDSFTKLERYMDEIRASKSSTKCFEKPVIVVSNKSDLPNMSEPRFVDKRGLNVHVSLHLQVKYGCFWVDTSAKTGDNVEDAFHKVLDHLLNNCDKRRKISQTNRPRRISSLLYGRKKISR</sequence>
<dbReference type="Proteomes" id="UP001159405">
    <property type="component" value="Unassembled WGS sequence"/>
</dbReference>
<dbReference type="PRINTS" id="PR00449">
    <property type="entry name" value="RASTRNSFRMNG"/>
</dbReference>
<evidence type="ECO:0000256" key="6">
    <source>
        <dbReference type="ARBA" id="ARBA00023288"/>
    </source>
</evidence>
<keyword evidence="9" id="KW-1185">Reference proteome</keyword>
<dbReference type="InterPro" id="IPR005225">
    <property type="entry name" value="Small_GTP-bd"/>
</dbReference>
<comment type="caution">
    <text evidence="8">The sequence shown here is derived from an EMBL/GenBank/DDBJ whole genome shotgun (WGS) entry which is preliminary data.</text>
</comment>
<organism evidence="8 9">
    <name type="scientific">Porites lobata</name>
    <dbReference type="NCBI Taxonomy" id="104759"/>
    <lineage>
        <taxon>Eukaryota</taxon>
        <taxon>Metazoa</taxon>
        <taxon>Cnidaria</taxon>
        <taxon>Anthozoa</taxon>
        <taxon>Hexacorallia</taxon>
        <taxon>Scleractinia</taxon>
        <taxon>Fungiina</taxon>
        <taxon>Poritidae</taxon>
        <taxon>Porites</taxon>
    </lineage>
</organism>
<evidence type="ECO:0000256" key="5">
    <source>
        <dbReference type="ARBA" id="ARBA00023136"/>
    </source>
</evidence>
<keyword evidence="6" id="KW-0449">Lipoprotein</keyword>
<evidence type="ECO:0000256" key="2">
    <source>
        <dbReference type="ARBA" id="ARBA00022475"/>
    </source>
</evidence>
<keyword evidence="4" id="KW-0547">Nucleotide-binding</keyword>
<proteinExistence type="inferred from homology"/>
<dbReference type="PROSITE" id="PS51421">
    <property type="entry name" value="RAS"/>
    <property type="match status" value="2"/>
</dbReference>
<dbReference type="SMART" id="SM00174">
    <property type="entry name" value="RHO"/>
    <property type="match status" value="1"/>
</dbReference>
<dbReference type="PANTHER" id="PTHR46149">
    <property type="entry name" value="MIP08469P"/>
    <property type="match status" value="1"/>
</dbReference>
<dbReference type="InterPro" id="IPR027417">
    <property type="entry name" value="P-loop_NTPase"/>
</dbReference>
<evidence type="ECO:0000256" key="1">
    <source>
        <dbReference type="ARBA" id="ARBA00004193"/>
    </source>
</evidence>
<dbReference type="EMBL" id="CALNXK010000047">
    <property type="protein sequence ID" value="CAH3129976.1"/>
    <property type="molecule type" value="Genomic_DNA"/>
</dbReference>
<gene>
    <name evidence="8" type="ORF">PLOB_00034363</name>
</gene>